<sequence>MNEWVNDGRAHGRREIERAKYRPPGRTCGREGGAALIHSFAHSLIHPLTTPEHYDLLLARCRALFLAKTHDYGTAWRILRLPSVTDQIFIKANRIRTIQETGVQLVADDVNEEFVAIINYCLIALMQLHLPPDTPLDMTPEAVAAAYDAEAAENRRLLLAKNHDYGEAWRQMRVASITDLILMKLHRVKQLEDIGGDAWVSESVEGSYRDMLNYAVFALILRGEK</sequence>
<dbReference type="InterPro" id="IPR011630">
    <property type="entry name" value="DUF1599"/>
</dbReference>
<organism evidence="2 3">
    <name type="scientific">Hymenobacter armeniacus</name>
    <dbReference type="NCBI Taxonomy" id="2771358"/>
    <lineage>
        <taxon>Bacteria</taxon>
        <taxon>Pseudomonadati</taxon>
        <taxon>Bacteroidota</taxon>
        <taxon>Cytophagia</taxon>
        <taxon>Cytophagales</taxon>
        <taxon>Hymenobacteraceae</taxon>
        <taxon>Hymenobacter</taxon>
    </lineage>
</organism>
<comment type="caution">
    <text evidence="2">The sequence shown here is derived from an EMBL/GenBank/DDBJ whole genome shotgun (WGS) entry which is preliminary data.</text>
</comment>
<gene>
    <name evidence="2" type="ORF">IC234_11955</name>
</gene>
<evidence type="ECO:0000259" key="1">
    <source>
        <dbReference type="Pfam" id="PF07659"/>
    </source>
</evidence>
<evidence type="ECO:0000313" key="3">
    <source>
        <dbReference type="Proteomes" id="UP000606003"/>
    </source>
</evidence>
<accession>A0ABR8JVM4</accession>
<protein>
    <submittedName>
        <fullName evidence="2">DUF1599 domain-containing protein</fullName>
    </submittedName>
</protein>
<evidence type="ECO:0000313" key="2">
    <source>
        <dbReference type="EMBL" id="MBD2722838.1"/>
    </source>
</evidence>
<keyword evidence="3" id="KW-1185">Reference proteome</keyword>
<name>A0ABR8JVM4_9BACT</name>
<feature type="domain" description="Nucleotide modification associated" evidence="1">
    <location>
        <begin position="161"/>
        <end position="220"/>
    </location>
</feature>
<dbReference type="EMBL" id="JACXAC010000004">
    <property type="protein sequence ID" value="MBD2722838.1"/>
    <property type="molecule type" value="Genomic_DNA"/>
</dbReference>
<reference evidence="2 3" key="1">
    <citation type="submission" date="2020-09" db="EMBL/GenBank/DDBJ databases">
        <authorList>
            <person name="Kim M.K."/>
        </authorList>
    </citation>
    <scope>NUCLEOTIDE SEQUENCE [LARGE SCALE GENOMIC DNA]</scope>
    <source>
        <strain evidence="2 3">BT189</strain>
    </source>
</reference>
<feature type="domain" description="Nucleotide modification associated" evidence="1">
    <location>
        <begin position="68"/>
        <end position="128"/>
    </location>
</feature>
<dbReference type="Pfam" id="PF07659">
    <property type="entry name" value="DUF1599"/>
    <property type="match status" value="2"/>
</dbReference>
<proteinExistence type="predicted"/>
<dbReference type="Proteomes" id="UP000606003">
    <property type="component" value="Unassembled WGS sequence"/>
</dbReference>